<protein>
    <submittedName>
        <fullName evidence="2">Uncharacterized protein</fullName>
    </submittedName>
</protein>
<dbReference type="AlphaFoldDB" id="A0A284RH41"/>
<dbReference type="EMBL" id="FUEG01000009">
    <property type="protein sequence ID" value="SJL08070.1"/>
    <property type="molecule type" value="Genomic_DNA"/>
</dbReference>
<name>A0A284RH41_ARMOS</name>
<gene>
    <name evidence="2" type="ORF">ARMOST_11429</name>
</gene>
<dbReference type="STRING" id="47428.A0A284RH41"/>
<feature type="region of interest" description="Disordered" evidence="1">
    <location>
        <begin position="62"/>
        <end position="90"/>
    </location>
</feature>
<evidence type="ECO:0000313" key="2">
    <source>
        <dbReference type="EMBL" id="SJL08070.1"/>
    </source>
</evidence>
<reference evidence="3" key="1">
    <citation type="journal article" date="2017" name="Nat. Ecol. Evol.">
        <title>Genome expansion and lineage-specific genetic innovations in the forest pathogenic fungi Armillaria.</title>
        <authorList>
            <person name="Sipos G."/>
            <person name="Prasanna A.N."/>
            <person name="Walter M.C."/>
            <person name="O'Connor E."/>
            <person name="Balint B."/>
            <person name="Krizsan K."/>
            <person name="Kiss B."/>
            <person name="Hess J."/>
            <person name="Varga T."/>
            <person name="Slot J."/>
            <person name="Riley R."/>
            <person name="Boka B."/>
            <person name="Rigling D."/>
            <person name="Barry K."/>
            <person name="Lee J."/>
            <person name="Mihaltcheva S."/>
            <person name="LaButti K."/>
            <person name="Lipzen A."/>
            <person name="Waldron R."/>
            <person name="Moloney N.M."/>
            <person name="Sperisen C."/>
            <person name="Kredics L."/>
            <person name="Vagvoelgyi C."/>
            <person name="Patrignani A."/>
            <person name="Fitzpatrick D."/>
            <person name="Nagy I."/>
            <person name="Doyle S."/>
            <person name="Anderson J.B."/>
            <person name="Grigoriev I.V."/>
            <person name="Gueldener U."/>
            <person name="Muensterkoetter M."/>
            <person name="Nagy L.G."/>
        </authorList>
    </citation>
    <scope>NUCLEOTIDE SEQUENCE [LARGE SCALE GENOMIC DNA]</scope>
    <source>
        <strain evidence="3">C18/9</strain>
    </source>
</reference>
<evidence type="ECO:0000313" key="3">
    <source>
        <dbReference type="Proteomes" id="UP000219338"/>
    </source>
</evidence>
<sequence>MNQSTSPSADISVAVTCVFIGELRTGTIVDCVRVLTLVINGRSLFRLHQLMISFQNEVGIDVEGDQESPSPRRPTDTPSNNLSSMESERSTEISDCRLPYISADMTIGPHIVCSNILVLLRTEHIHLLESEIVARDEQLQMQAISLDAPLQHERDLATQDPENHKSIFAPSDVCLAADL</sequence>
<evidence type="ECO:0000256" key="1">
    <source>
        <dbReference type="SAM" id="MobiDB-lite"/>
    </source>
</evidence>
<keyword evidence="3" id="KW-1185">Reference proteome</keyword>
<proteinExistence type="predicted"/>
<dbReference type="Proteomes" id="UP000219338">
    <property type="component" value="Unassembled WGS sequence"/>
</dbReference>
<organism evidence="2 3">
    <name type="scientific">Armillaria ostoyae</name>
    <name type="common">Armillaria root rot fungus</name>
    <dbReference type="NCBI Taxonomy" id="47428"/>
    <lineage>
        <taxon>Eukaryota</taxon>
        <taxon>Fungi</taxon>
        <taxon>Dikarya</taxon>
        <taxon>Basidiomycota</taxon>
        <taxon>Agaricomycotina</taxon>
        <taxon>Agaricomycetes</taxon>
        <taxon>Agaricomycetidae</taxon>
        <taxon>Agaricales</taxon>
        <taxon>Marasmiineae</taxon>
        <taxon>Physalacriaceae</taxon>
        <taxon>Armillaria</taxon>
    </lineage>
</organism>
<accession>A0A284RH41</accession>